<reference evidence="1 2" key="1">
    <citation type="submission" date="2019-12" db="EMBL/GenBank/DDBJ databases">
        <title>Snethiella sp. nov. sp. isolated from sea sand.</title>
        <authorList>
            <person name="Kim J."/>
            <person name="Jeong S.E."/>
            <person name="Jung H.S."/>
            <person name="Jeon C.O."/>
        </authorList>
    </citation>
    <scope>NUCLEOTIDE SEQUENCE [LARGE SCALE GENOMIC DNA]</scope>
    <source>
        <strain evidence="1 2">DP05</strain>
    </source>
</reference>
<protein>
    <submittedName>
        <fullName evidence="1">Uncharacterized protein</fullName>
    </submittedName>
</protein>
<dbReference type="AlphaFoldDB" id="A0A6L8W8W7"/>
<accession>A0A6L8W8W7</accession>
<organism evidence="1 2">
    <name type="scientific">Sneathiella litorea</name>
    <dbReference type="NCBI Taxonomy" id="2606216"/>
    <lineage>
        <taxon>Bacteria</taxon>
        <taxon>Pseudomonadati</taxon>
        <taxon>Pseudomonadota</taxon>
        <taxon>Alphaproteobacteria</taxon>
        <taxon>Sneathiellales</taxon>
        <taxon>Sneathiellaceae</taxon>
        <taxon>Sneathiella</taxon>
    </lineage>
</organism>
<dbReference type="EMBL" id="WTUW01000002">
    <property type="protein sequence ID" value="MZR30902.1"/>
    <property type="molecule type" value="Genomic_DNA"/>
</dbReference>
<proteinExistence type="predicted"/>
<evidence type="ECO:0000313" key="2">
    <source>
        <dbReference type="Proteomes" id="UP000476030"/>
    </source>
</evidence>
<gene>
    <name evidence="1" type="ORF">GQE98_09680</name>
</gene>
<dbReference type="RefSeq" id="WP_161315443.1">
    <property type="nucleotide sequence ID" value="NZ_WTUW01000002.1"/>
</dbReference>
<comment type="caution">
    <text evidence="1">The sequence shown here is derived from an EMBL/GenBank/DDBJ whole genome shotgun (WGS) entry which is preliminary data.</text>
</comment>
<dbReference type="Proteomes" id="UP000476030">
    <property type="component" value="Unassembled WGS sequence"/>
</dbReference>
<name>A0A6L8W8W7_9PROT</name>
<keyword evidence="2" id="KW-1185">Reference proteome</keyword>
<evidence type="ECO:0000313" key="1">
    <source>
        <dbReference type="EMBL" id="MZR30902.1"/>
    </source>
</evidence>
<sequence>MRHDMIRQMVRDLFDTIGEVAVSATLRQKTQGAYEPGSGASETTTDTTIRLVRTEKSLSDTANAVGTPINPTLHHALIECEDVTPKADDDLIIGSSTFTLLQAVAVDTGASILYEVSYQ</sequence>